<dbReference type="EMBL" id="JAMYWD010000008">
    <property type="protein sequence ID" value="KAJ4963402.1"/>
    <property type="molecule type" value="Genomic_DNA"/>
</dbReference>
<dbReference type="Proteomes" id="UP001141806">
    <property type="component" value="Unassembled WGS sequence"/>
</dbReference>
<evidence type="ECO:0000313" key="1">
    <source>
        <dbReference type="EMBL" id="KAJ4963402.1"/>
    </source>
</evidence>
<comment type="caution">
    <text evidence="1">The sequence shown here is derived from an EMBL/GenBank/DDBJ whole genome shotgun (WGS) entry which is preliminary data.</text>
</comment>
<sequence length="145" mass="16253">MVVIKRKVSVQVGISIFSKQWAIAGAVSGSEIGAPSVQKALFSSSEMNGFLRFWKGRSLLRVHTHTLFHSLFSRKNVKLKVLLVRRKNSSLPLVFILFTVLTTKQGPSRKPSWSLKLNWATAIYSCLQLADASYSCLLLQKTFSH</sequence>
<proteinExistence type="predicted"/>
<evidence type="ECO:0000313" key="2">
    <source>
        <dbReference type="Proteomes" id="UP001141806"/>
    </source>
</evidence>
<organism evidence="1 2">
    <name type="scientific">Protea cynaroides</name>
    <dbReference type="NCBI Taxonomy" id="273540"/>
    <lineage>
        <taxon>Eukaryota</taxon>
        <taxon>Viridiplantae</taxon>
        <taxon>Streptophyta</taxon>
        <taxon>Embryophyta</taxon>
        <taxon>Tracheophyta</taxon>
        <taxon>Spermatophyta</taxon>
        <taxon>Magnoliopsida</taxon>
        <taxon>Proteales</taxon>
        <taxon>Proteaceae</taxon>
        <taxon>Protea</taxon>
    </lineage>
</organism>
<accession>A0A9Q0HG35</accession>
<reference evidence="1" key="1">
    <citation type="journal article" date="2023" name="Plant J.">
        <title>The genome of the king protea, Protea cynaroides.</title>
        <authorList>
            <person name="Chang J."/>
            <person name="Duong T.A."/>
            <person name="Schoeman C."/>
            <person name="Ma X."/>
            <person name="Roodt D."/>
            <person name="Barker N."/>
            <person name="Li Z."/>
            <person name="Van de Peer Y."/>
            <person name="Mizrachi E."/>
        </authorList>
    </citation>
    <scope>NUCLEOTIDE SEQUENCE</scope>
    <source>
        <tissue evidence="1">Young leaves</tissue>
    </source>
</reference>
<dbReference type="AlphaFoldDB" id="A0A9Q0HG35"/>
<gene>
    <name evidence="1" type="ORF">NE237_023341</name>
</gene>
<protein>
    <submittedName>
        <fullName evidence="1">Uncharacterized protein</fullName>
    </submittedName>
</protein>
<keyword evidence="2" id="KW-1185">Reference proteome</keyword>
<name>A0A9Q0HG35_9MAGN</name>